<accession>A0ABY4RHL1</accession>
<dbReference type="Proteomes" id="UP001057134">
    <property type="component" value="Chromosome"/>
</dbReference>
<evidence type="ECO:0008006" key="4">
    <source>
        <dbReference type="Google" id="ProtNLM"/>
    </source>
</evidence>
<keyword evidence="3" id="KW-1185">Reference proteome</keyword>
<evidence type="ECO:0000313" key="2">
    <source>
        <dbReference type="EMBL" id="UQZ81630.1"/>
    </source>
</evidence>
<organism evidence="2 3">
    <name type="scientific">Paenibacillus konkukensis</name>
    <dbReference type="NCBI Taxonomy" id="2020716"/>
    <lineage>
        <taxon>Bacteria</taxon>
        <taxon>Bacillati</taxon>
        <taxon>Bacillota</taxon>
        <taxon>Bacilli</taxon>
        <taxon>Bacillales</taxon>
        <taxon>Paenibacillaceae</taxon>
        <taxon>Paenibacillus</taxon>
    </lineage>
</organism>
<protein>
    <recommendedName>
        <fullName evidence="4">HNH endonuclease</fullName>
    </recommendedName>
</protein>
<sequence length="91" mass="10282">MVVNGTILSVAVIVIILAVAGCFAVLKRRRTRNRNIVRMAQFKKRNEAKQKCSYCKKKTDRITFYAGVHGSVVGVCRECKPKAERQDLMPI</sequence>
<name>A0ABY4RHL1_9BACL</name>
<gene>
    <name evidence="2" type="ORF">SK3146_00786</name>
</gene>
<reference evidence="2" key="1">
    <citation type="submission" date="2018-02" db="EMBL/GenBank/DDBJ databases">
        <authorList>
            <person name="Kim S.-K."/>
            <person name="Jung H.-I."/>
            <person name="Lee S.-W."/>
        </authorList>
    </citation>
    <scope>NUCLEOTIDE SEQUENCE</scope>
    <source>
        <strain evidence="2">SK3146</strain>
    </source>
</reference>
<feature type="transmembrane region" description="Helical" evidence="1">
    <location>
        <begin position="6"/>
        <end position="26"/>
    </location>
</feature>
<dbReference type="EMBL" id="CP027059">
    <property type="protein sequence ID" value="UQZ81630.1"/>
    <property type="molecule type" value="Genomic_DNA"/>
</dbReference>
<keyword evidence="1" id="KW-0472">Membrane</keyword>
<keyword evidence="1" id="KW-1133">Transmembrane helix</keyword>
<evidence type="ECO:0000256" key="1">
    <source>
        <dbReference type="SAM" id="Phobius"/>
    </source>
</evidence>
<proteinExistence type="predicted"/>
<evidence type="ECO:0000313" key="3">
    <source>
        <dbReference type="Proteomes" id="UP001057134"/>
    </source>
</evidence>
<keyword evidence="1" id="KW-0812">Transmembrane</keyword>
<reference evidence="2" key="2">
    <citation type="journal article" date="2021" name="J Anim Sci Technol">
        <title>Complete genome sequence of Paenibacillus konkukensis sp. nov. SK3146 as a potential probiotic strain.</title>
        <authorList>
            <person name="Jung H.I."/>
            <person name="Park S."/>
            <person name="Niu K.M."/>
            <person name="Lee S.W."/>
            <person name="Kothari D."/>
            <person name="Yi K.J."/>
            <person name="Kim S.K."/>
        </authorList>
    </citation>
    <scope>NUCLEOTIDE SEQUENCE</scope>
    <source>
        <strain evidence="2">SK3146</strain>
    </source>
</reference>